<protein>
    <recommendedName>
        <fullName evidence="3">Integrase</fullName>
    </recommendedName>
</protein>
<sequence length="68" mass="7832">MPMLSEDILKEITKHYDKAGNGLLCPIQGGRTYKELNNLEKTWDKVTRERISQELGHSRLSITKIYLG</sequence>
<accession>A0A1G5FRI1</accession>
<evidence type="ECO:0000313" key="2">
    <source>
        <dbReference type="Proteomes" id="UP000182998"/>
    </source>
</evidence>
<dbReference type="EMBL" id="FMVN01000007">
    <property type="protein sequence ID" value="SCY41843.1"/>
    <property type="molecule type" value="Genomic_DNA"/>
</dbReference>
<evidence type="ECO:0008006" key="3">
    <source>
        <dbReference type="Google" id="ProtNLM"/>
    </source>
</evidence>
<reference evidence="1 2" key="1">
    <citation type="submission" date="2016-10" db="EMBL/GenBank/DDBJ databases">
        <authorList>
            <person name="Varghese N."/>
            <person name="Submissions S."/>
        </authorList>
    </citation>
    <scope>NUCLEOTIDE SEQUENCE [LARGE SCALE GENOMIC DNA]</scope>
    <source>
        <strain evidence="1 2">ATCC 33218</strain>
    </source>
</reference>
<proteinExistence type="predicted"/>
<organism evidence="1 2">
    <name type="scientific">Legionella micdadei</name>
    <name type="common">Tatlockia micdadei</name>
    <dbReference type="NCBI Taxonomy" id="451"/>
    <lineage>
        <taxon>Bacteria</taxon>
        <taxon>Pseudomonadati</taxon>
        <taxon>Pseudomonadota</taxon>
        <taxon>Gammaproteobacteria</taxon>
        <taxon>Legionellales</taxon>
        <taxon>Legionellaceae</taxon>
        <taxon>Legionella</taxon>
    </lineage>
</organism>
<comment type="caution">
    <text evidence="1">The sequence shown here is derived from an EMBL/GenBank/DDBJ whole genome shotgun (WGS) entry which is preliminary data.</text>
</comment>
<name>A0A1G5FRI1_LEGMI</name>
<keyword evidence="2" id="KW-1185">Reference proteome</keyword>
<dbReference type="Proteomes" id="UP000182998">
    <property type="component" value="Unassembled WGS sequence"/>
</dbReference>
<gene>
    <name evidence="1" type="ORF">SAMN02982997_01676</name>
</gene>
<evidence type="ECO:0000313" key="1">
    <source>
        <dbReference type="EMBL" id="SCY41843.1"/>
    </source>
</evidence>